<evidence type="ECO:0000313" key="3">
    <source>
        <dbReference type="Proteomes" id="UP000237271"/>
    </source>
</evidence>
<evidence type="ECO:0000256" key="1">
    <source>
        <dbReference type="SAM" id="MobiDB-lite"/>
    </source>
</evidence>
<sequence>MSQTRGAKFAPTFYSRRNSLRKHKYVDYVFAASGYTKDQNNDDGYIPEGETDDVNAGEVDEDGDSKSLCVTDEETKSHSGSLSKVNDADPQHLNVHRDTRRTKT</sequence>
<comment type="caution">
    <text evidence="2">The sequence shown here is derived from an EMBL/GenBank/DDBJ whole genome shotgun (WGS) entry which is preliminary data.</text>
</comment>
<feature type="compositionally biased region" description="Acidic residues" evidence="1">
    <location>
        <begin position="49"/>
        <end position="63"/>
    </location>
</feature>
<accession>A0A2P4X3C8</accession>
<proteinExistence type="predicted"/>
<name>A0A2P4X3C8_9STRA</name>
<keyword evidence="3" id="KW-1185">Reference proteome</keyword>
<gene>
    <name evidence="2" type="ORF">PHPALM_31133</name>
</gene>
<dbReference type="EMBL" id="NCKW01016949">
    <property type="protein sequence ID" value="POM60054.1"/>
    <property type="molecule type" value="Genomic_DNA"/>
</dbReference>
<dbReference type="Proteomes" id="UP000237271">
    <property type="component" value="Unassembled WGS sequence"/>
</dbReference>
<dbReference type="GO" id="GO:0016301">
    <property type="term" value="F:kinase activity"/>
    <property type="evidence" value="ECO:0007669"/>
    <property type="project" value="UniProtKB-KW"/>
</dbReference>
<reference evidence="2 3" key="1">
    <citation type="journal article" date="2017" name="Genome Biol. Evol.">
        <title>Phytophthora megakarya and P. palmivora, closely related causal agents of cacao black pod rot, underwent increases in genome sizes and gene numbers by different mechanisms.</title>
        <authorList>
            <person name="Ali S.S."/>
            <person name="Shao J."/>
            <person name="Lary D.J."/>
            <person name="Kronmiller B."/>
            <person name="Shen D."/>
            <person name="Strem M.D."/>
            <person name="Amoako-Attah I."/>
            <person name="Akrofi A.Y."/>
            <person name="Begoude B.A."/>
            <person name="Ten Hoopen G.M."/>
            <person name="Coulibaly K."/>
            <person name="Kebe B.I."/>
            <person name="Melnick R.L."/>
            <person name="Guiltinan M.J."/>
            <person name="Tyler B.M."/>
            <person name="Meinhardt L.W."/>
            <person name="Bailey B.A."/>
        </authorList>
    </citation>
    <scope>NUCLEOTIDE SEQUENCE [LARGE SCALE GENOMIC DNA]</scope>
    <source>
        <strain evidence="3">sbr112.9</strain>
    </source>
</reference>
<organism evidence="2 3">
    <name type="scientific">Phytophthora palmivora</name>
    <dbReference type="NCBI Taxonomy" id="4796"/>
    <lineage>
        <taxon>Eukaryota</taxon>
        <taxon>Sar</taxon>
        <taxon>Stramenopiles</taxon>
        <taxon>Oomycota</taxon>
        <taxon>Peronosporomycetes</taxon>
        <taxon>Peronosporales</taxon>
        <taxon>Peronosporaceae</taxon>
        <taxon>Phytophthora</taxon>
    </lineage>
</organism>
<dbReference type="AlphaFoldDB" id="A0A2P4X3C8"/>
<protein>
    <submittedName>
        <fullName evidence="2">Serine/threonine-protein kinase RIO2</fullName>
    </submittedName>
</protein>
<keyword evidence="2" id="KW-0418">Kinase</keyword>
<keyword evidence="2" id="KW-0808">Transferase</keyword>
<feature type="region of interest" description="Disordered" evidence="1">
    <location>
        <begin position="33"/>
        <end position="104"/>
    </location>
</feature>
<evidence type="ECO:0000313" key="2">
    <source>
        <dbReference type="EMBL" id="POM60054.1"/>
    </source>
</evidence>